<evidence type="ECO:0000256" key="1">
    <source>
        <dbReference type="ARBA" id="ARBA00022722"/>
    </source>
</evidence>
<dbReference type="PANTHER" id="PTHR43219:SF1">
    <property type="entry name" value="CRISPR-ASSOCIATED ENDONUCLEASE CAS1"/>
    <property type="match status" value="1"/>
</dbReference>
<dbReference type="AlphaFoldDB" id="A0AA97A3I8"/>
<evidence type="ECO:0000256" key="3">
    <source>
        <dbReference type="ARBA" id="ARBA00022759"/>
    </source>
</evidence>
<feature type="binding site" evidence="10">
    <location>
        <position position="463"/>
    </location>
    <ligand>
        <name>Mn(2+)</name>
        <dbReference type="ChEBI" id="CHEBI:29035"/>
    </ligand>
</feature>
<evidence type="ECO:0000259" key="11">
    <source>
        <dbReference type="PROSITE" id="PS50878"/>
    </source>
</evidence>
<dbReference type="InterPro" id="IPR002729">
    <property type="entry name" value="CRISPR-assoc_Cas1"/>
</dbReference>
<dbReference type="Pfam" id="PF01867">
    <property type="entry name" value="Cas_Cas1"/>
    <property type="match status" value="1"/>
</dbReference>
<keyword evidence="7 10" id="KW-0051">Antiviral defense</keyword>
<evidence type="ECO:0000256" key="9">
    <source>
        <dbReference type="ARBA" id="ARBA00023211"/>
    </source>
</evidence>
<evidence type="ECO:0000256" key="4">
    <source>
        <dbReference type="ARBA" id="ARBA00022763"/>
    </source>
</evidence>
<dbReference type="SUPFAM" id="SSF56672">
    <property type="entry name" value="DNA/RNA polymerases"/>
    <property type="match status" value="1"/>
</dbReference>
<gene>
    <name evidence="10 12" type="primary">cas1</name>
    <name evidence="12" type="ORF">PW252_10045</name>
</gene>
<dbReference type="EC" id="3.1.-.-" evidence="10"/>
<dbReference type="EMBL" id="CP118735">
    <property type="protein sequence ID" value="WNY50899.1"/>
    <property type="molecule type" value="Genomic_DNA"/>
</dbReference>
<comment type="subunit">
    <text evidence="10">Homodimer, forms a heterotetramer with a Cas2 homodimer.</text>
</comment>
<dbReference type="InterPro" id="IPR000477">
    <property type="entry name" value="RT_dom"/>
</dbReference>
<keyword evidence="4" id="KW-0227">DNA damage</keyword>
<comment type="cofactor">
    <cofactor evidence="10">
        <name>Mg(2+)</name>
        <dbReference type="ChEBI" id="CHEBI:18420"/>
    </cofactor>
    <cofactor evidence="10">
        <name>Mn(2+)</name>
        <dbReference type="ChEBI" id="CHEBI:29035"/>
    </cofactor>
</comment>
<comment type="function">
    <text evidence="10">CRISPR (clustered regularly interspaced short palindromic repeat), is an adaptive immune system that provides protection against mobile genetic elements (viruses, transposable elements and conjugative plasmids). CRISPR clusters contain spacers, sequences complementary to antecedent mobile elements, and target invading nucleic acids. CRISPR clusters are transcribed and processed into CRISPR RNA (crRNA). Acts as a dsDNA endonuclease. Involved in the integration of spacer DNA into the CRISPR cassette.</text>
</comment>
<keyword evidence="3 10" id="KW-0255">Endonuclease</keyword>
<dbReference type="InterPro" id="IPR043502">
    <property type="entry name" value="DNA/RNA_pol_sf"/>
</dbReference>
<dbReference type="InterPro" id="IPR042211">
    <property type="entry name" value="CRISPR-assoc_Cas1_N"/>
</dbReference>
<evidence type="ECO:0000256" key="6">
    <source>
        <dbReference type="ARBA" id="ARBA00022842"/>
    </source>
</evidence>
<dbReference type="Gene3D" id="3.100.10.20">
    <property type="entry name" value="CRISPR-associated endonuclease Cas1, N-terminal domain"/>
    <property type="match status" value="1"/>
</dbReference>
<accession>A0AA97A3I8</accession>
<dbReference type="RefSeq" id="WP_248049461.1">
    <property type="nucleotide sequence ID" value="NZ_CP118735.1"/>
</dbReference>
<evidence type="ECO:0000313" key="12">
    <source>
        <dbReference type="EMBL" id="WNY50899.1"/>
    </source>
</evidence>
<keyword evidence="2 10" id="KW-0479">Metal-binding</keyword>
<evidence type="ECO:0000256" key="7">
    <source>
        <dbReference type="ARBA" id="ARBA00023118"/>
    </source>
</evidence>
<dbReference type="InterPro" id="IPR042206">
    <property type="entry name" value="CRISPR-assoc_Cas1_C"/>
</dbReference>
<dbReference type="GO" id="GO:0006974">
    <property type="term" value="P:DNA damage response"/>
    <property type="evidence" value="ECO:0007669"/>
    <property type="project" value="UniProtKB-KW"/>
</dbReference>
<comment type="similarity">
    <text evidence="10">Belongs to the CRISPR-associated endonuclease Cas1 family.</text>
</comment>
<dbReference type="Gene3D" id="1.20.120.920">
    <property type="entry name" value="CRISPR-associated endonuclease Cas1, C-terminal domain"/>
    <property type="match status" value="1"/>
</dbReference>
<keyword evidence="5 10" id="KW-0378">Hydrolase</keyword>
<dbReference type="GO" id="GO:0003677">
    <property type="term" value="F:DNA binding"/>
    <property type="evidence" value="ECO:0007669"/>
    <property type="project" value="UniProtKB-KW"/>
</dbReference>
<dbReference type="HAMAP" id="MF_01470">
    <property type="entry name" value="Cas1"/>
    <property type="match status" value="1"/>
</dbReference>
<evidence type="ECO:0000256" key="10">
    <source>
        <dbReference type="HAMAP-Rule" id="MF_01470"/>
    </source>
</evidence>
<name>A0AA97A3I8_9STRE</name>
<feature type="domain" description="Reverse transcriptase" evidence="11">
    <location>
        <begin position="50"/>
        <end position="276"/>
    </location>
</feature>
<dbReference type="GO" id="GO:0016787">
    <property type="term" value="F:hydrolase activity"/>
    <property type="evidence" value="ECO:0007669"/>
    <property type="project" value="UniProtKB-KW"/>
</dbReference>
<protein>
    <recommendedName>
        <fullName evidence="10">CRISPR-associated endonuclease Cas1</fullName>
        <ecNumber evidence="10">3.1.-.-</ecNumber>
    </recommendedName>
</protein>
<organism evidence="12">
    <name type="scientific">Streptococcus iners</name>
    <dbReference type="NCBI Taxonomy" id="3028084"/>
    <lineage>
        <taxon>Bacteria</taxon>
        <taxon>Bacillati</taxon>
        <taxon>Bacillota</taxon>
        <taxon>Bacilli</taxon>
        <taxon>Lactobacillales</taxon>
        <taxon>Streptococcaceae</taxon>
        <taxon>Streptococcus</taxon>
    </lineage>
</organism>
<reference evidence="12" key="1">
    <citation type="submission" date="2023-02" db="EMBL/GenBank/DDBJ databases">
        <title>Streptococcus sp. Genome Sequencing and Assembly.</title>
        <authorList>
            <person name="Shore S.M."/>
            <person name="Nicholson T.L."/>
        </authorList>
    </citation>
    <scope>NUCLEOTIDE SEQUENCE</scope>
    <source>
        <strain evidence="12">29887</strain>
    </source>
</reference>
<dbReference type="Pfam" id="PF00078">
    <property type="entry name" value="RVT_1"/>
    <property type="match status" value="1"/>
</dbReference>
<evidence type="ECO:0000256" key="5">
    <source>
        <dbReference type="ARBA" id="ARBA00022801"/>
    </source>
</evidence>
<keyword evidence="1 10" id="KW-0540">Nuclease</keyword>
<sequence>MKKISLSDIFEPSNIRLALLDLSEKKDSAGLDGMYLSDLSDFLLLNPNWSLNEEGNISYSCGPVREYVVWNKRRKQRAIYQFNALDRLVARATEQVLEPYLEPFLSDNCFSYREGKGVLDAVIRMKEFVEKGYDTVLEFDVDDYFESISHQRLLGDLSPLVDDGVLSLLKSFMKVTIVPDDKEGTYTKRKGLITGSAISPLLSNFYLRSFDAYIDQMAIPYVRYGDDYFLFFQQHIDAIPVWKDLEERISEFGLAVNIGKSGIFSPFRKRILGYYFTKTKQGIMVERPPSDYTVLDTWRVDATKPVDSKFDIISDGILTQRHWNLLFDSEKGKVHLPTNIVDYINVYSDVVIDSRVVEILSQRGIRINLMDKFGEKIASIEPAERHFDVSVAMKQLEVYSSEDLRMLVATEMEKSILHNLRSVLRYYASRREDQLLVREIEEISAIIKGLSAAGSINDLLMMEARGRQAYFRAYSSIIQNNDFRFIKRSRRPPKDAINAMISFGNTFLYNYVASLIHRSPLDIRFSFLHSANRREESLQLDIADIFKPILVDRTIFSLINRQEIRLDKHFEVVSLHHEEGIYLNAQGKRIFLRALKEKLRTVITLHGRRVRYSGVIRSEIYKLHSFLVNGDKYKGYRYTT</sequence>
<evidence type="ECO:0000256" key="2">
    <source>
        <dbReference type="ARBA" id="ARBA00022723"/>
    </source>
</evidence>
<dbReference type="GO" id="GO:0051607">
    <property type="term" value="P:defense response to virus"/>
    <property type="evidence" value="ECO:0007669"/>
    <property type="project" value="UniProtKB-UniRule"/>
</dbReference>
<dbReference type="KEGG" id="sins:PW252_10045"/>
<dbReference type="PROSITE" id="PS50878">
    <property type="entry name" value="RT_POL"/>
    <property type="match status" value="1"/>
</dbReference>
<keyword evidence="8 10" id="KW-0238">DNA-binding</keyword>
<evidence type="ECO:0000256" key="8">
    <source>
        <dbReference type="ARBA" id="ARBA00023125"/>
    </source>
</evidence>
<proteinExistence type="inferred from homology"/>
<dbReference type="InterPro" id="IPR019858">
    <property type="entry name" value="CRISPR-assoc_Cas1_HMARI/TNEAP"/>
</dbReference>
<feature type="binding site" evidence="10">
    <location>
        <position position="529"/>
    </location>
    <ligand>
        <name>Mn(2+)</name>
        <dbReference type="ChEBI" id="CHEBI:29035"/>
    </ligand>
</feature>
<dbReference type="GO" id="GO:0043571">
    <property type="term" value="P:maintenance of CRISPR repeat elements"/>
    <property type="evidence" value="ECO:0007669"/>
    <property type="project" value="UniProtKB-UniRule"/>
</dbReference>
<dbReference type="GO" id="GO:0004520">
    <property type="term" value="F:DNA endonuclease activity"/>
    <property type="evidence" value="ECO:0007669"/>
    <property type="project" value="InterPro"/>
</dbReference>
<keyword evidence="9 10" id="KW-0464">Manganese</keyword>
<dbReference type="GO" id="GO:0046872">
    <property type="term" value="F:metal ion binding"/>
    <property type="evidence" value="ECO:0007669"/>
    <property type="project" value="UniProtKB-UniRule"/>
</dbReference>
<keyword evidence="6 10" id="KW-0460">Magnesium</keyword>
<dbReference type="PANTHER" id="PTHR43219">
    <property type="entry name" value="CRISPR-ASSOCIATED ENDONUCLEASE CAS1"/>
    <property type="match status" value="1"/>
</dbReference>
<feature type="binding site" evidence="10">
    <location>
        <position position="544"/>
    </location>
    <ligand>
        <name>Mn(2+)</name>
        <dbReference type="ChEBI" id="CHEBI:29035"/>
    </ligand>
</feature>
<dbReference type="NCBIfam" id="TIGR00287">
    <property type="entry name" value="cas1"/>
    <property type="match status" value="1"/>
</dbReference>
<dbReference type="CDD" id="cd01651">
    <property type="entry name" value="RT_G2_intron"/>
    <property type="match status" value="1"/>
</dbReference>